<dbReference type="Proteomes" id="UP000008909">
    <property type="component" value="Unassembled WGS sequence"/>
</dbReference>
<reference evidence="1" key="1">
    <citation type="journal article" date="2011" name="Genome Biol.">
        <title>The draft genome of the carcinogenic human liver fluke Clonorchis sinensis.</title>
        <authorList>
            <person name="Wang X."/>
            <person name="Chen W."/>
            <person name="Huang Y."/>
            <person name="Sun J."/>
            <person name="Men J."/>
            <person name="Liu H."/>
            <person name="Luo F."/>
            <person name="Guo L."/>
            <person name="Lv X."/>
            <person name="Deng C."/>
            <person name="Zhou C."/>
            <person name="Fan Y."/>
            <person name="Li X."/>
            <person name="Huang L."/>
            <person name="Hu Y."/>
            <person name="Liang C."/>
            <person name="Hu X."/>
            <person name="Xu J."/>
            <person name="Yu X."/>
        </authorList>
    </citation>
    <scope>NUCLEOTIDE SEQUENCE [LARGE SCALE GENOMIC DNA]</scope>
    <source>
        <strain evidence="1">Henan</strain>
    </source>
</reference>
<sequence length="353" mass="40024">MTLPLKRASDLRVGYAATTVAAGFRSMMTIMIQEHINHKWSQTRQQIDIRTDNAKKQIHIALWIRSEVSLRRKVKTGPESSKQDAGRERVPSLIMRQAMKGLQNPSVHIFPSENLVNLEYAKDIVLIFEKEQEAQALFKKLIKVIQFFAPIRCSQAAGAVRKEHFVEFSRLAYGERGQASGTSITDPVFPLDSGNAPKKSSSSMCCKRPAKLFFEVFGLYFDESTLLRVNYSDGRVTDEVNAGIPKARIDFANMRSLWRQRGVSLGLEGRVLQPTWSQYRQDSARRQTHRGTQHCLSFSNRSTKRFVTEAKHVSFQPSSCLTVINIIMEHSLHDEFGLQGLMGLKYADEIVVS</sequence>
<evidence type="ECO:0000313" key="1">
    <source>
        <dbReference type="EMBL" id="GAA47245.1"/>
    </source>
</evidence>
<evidence type="ECO:0008006" key="3">
    <source>
        <dbReference type="Google" id="ProtNLM"/>
    </source>
</evidence>
<accession>G7Y2Q8</accession>
<reference key="2">
    <citation type="submission" date="2011-10" db="EMBL/GenBank/DDBJ databases">
        <title>The genome and transcriptome sequence of Clonorchis sinensis provide insights into the carcinogenic liver fluke.</title>
        <authorList>
            <person name="Wang X."/>
            <person name="Huang Y."/>
            <person name="Chen W."/>
            <person name="Liu H."/>
            <person name="Guo L."/>
            <person name="Chen Y."/>
            <person name="Luo F."/>
            <person name="Zhou W."/>
            <person name="Sun J."/>
            <person name="Mao Q."/>
            <person name="Liang P."/>
            <person name="Zhou C."/>
            <person name="Tian Y."/>
            <person name="Men J."/>
            <person name="Lv X."/>
            <person name="Huang L."/>
            <person name="Zhou J."/>
            <person name="Hu Y."/>
            <person name="Li R."/>
            <person name="Zhang F."/>
            <person name="Lei H."/>
            <person name="Li X."/>
            <person name="Hu X."/>
            <person name="Liang C."/>
            <person name="Xu J."/>
            <person name="Wu Z."/>
            <person name="Yu X."/>
        </authorList>
    </citation>
    <scope>NUCLEOTIDE SEQUENCE</scope>
    <source>
        <strain>Henan</strain>
    </source>
</reference>
<name>G7Y2Q8_CLOSI</name>
<dbReference type="EMBL" id="DF142831">
    <property type="protein sequence ID" value="GAA47245.1"/>
    <property type="molecule type" value="Genomic_DNA"/>
</dbReference>
<protein>
    <recommendedName>
        <fullName evidence="3">Reverse transcriptase domain-containing protein</fullName>
    </recommendedName>
</protein>
<organism evidence="1 2">
    <name type="scientific">Clonorchis sinensis</name>
    <name type="common">Chinese liver fluke</name>
    <dbReference type="NCBI Taxonomy" id="79923"/>
    <lineage>
        <taxon>Eukaryota</taxon>
        <taxon>Metazoa</taxon>
        <taxon>Spiralia</taxon>
        <taxon>Lophotrochozoa</taxon>
        <taxon>Platyhelminthes</taxon>
        <taxon>Trematoda</taxon>
        <taxon>Digenea</taxon>
        <taxon>Opisthorchiida</taxon>
        <taxon>Opisthorchiata</taxon>
        <taxon>Opisthorchiidae</taxon>
        <taxon>Clonorchis</taxon>
    </lineage>
</organism>
<evidence type="ECO:0000313" key="2">
    <source>
        <dbReference type="Proteomes" id="UP000008909"/>
    </source>
</evidence>
<proteinExistence type="predicted"/>
<dbReference type="AlphaFoldDB" id="G7Y2Q8"/>
<keyword evidence="2" id="KW-1185">Reference proteome</keyword>
<gene>
    <name evidence="1" type="ORF">CLF_100126</name>
</gene>